<sequence length="229" mass="25061">MRTFHRSVLAVLLVVLAIGGCSPMSSEMPELEFKLDEAFLRMDDAIAETIEGLPDFPGFYERTTLKFECPDPGRESYEINYTLPEETIGSDLVTKEYFEILKEYWPSIGWEVHGERDNAQGNVADIEAIRPDGVNVWYSNMLGQIVIHAQVACVAPGDGPALCGPPLGGVLPENDRARDCSVVEPEASESESADAVAPFQGGQAALRPFGGPGREFDAHPMQASYDEHL</sequence>
<evidence type="ECO:0000313" key="3">
    <source>
        <dbReference type="Proteomes" id="UP001596470"/>
    </source>
</evidence>
<organism evidence="2 3">
    <name type="scientific">Glycomyces mayteni</name>
    <dbReference type="NCBI Taxonomy" id="543887"/>
    <lineage>
        <taxon>Bacteria</taxon>
        <taxon>Bacillati</taxon>
        <taxon>Actinomycetota</taxon>
        <taxon>Actinomycetes</taxon>
        <taxon>Glycomycetales</taxon>
        <taxon>Glycomycetaceae</taxon>
        <taxon>Glycomyces</taxon>
    </lineage>
</organism>
<evidence type="ECO:0000313" key="2">
    <source>
        <dbReference type="EMBL" id="MFC6959117.1"/>
    </source>
</evidence>
<gene>
    <name evidence="2" type="ORF">ACFQS3_18115</name>
</gene>
<feature type="region of interest" description="Disordered" evidence="1">
    <location>
        <begin position="207"/>
        <end position="229"/>
    </location>
</feature>
<reference evidence="3" key="1">
    <citation type="journal article" date="2019" name="Int. J. Syst. Evol. Microbiol.">
        <title>The Global Catalogue of Microorganisms (GCM) 10K type strain sequencing project: providing services to taxonomists for standard genome sequencing and annotation.</title>
        <authorList>
            <consortium name="The Broad Institute Genomics Platform"/>
            <consortium name="The Broad Institute Genome Sequencing Center for Infectious Disease"/>
            <person name="Wu L."/>
            <person name="Ma J."/>
        </authorList>
    </citation>
    <scope>NUCLEOTIDE SEQUENCE [LARGE SCALE GENOMIC DNA]</scope>
    <source>
        <strain evidence="3">KACC 12634</strain>
    </source>
</reference>
<comment type="caution">
    <text evidence="2">The sequence shown here is derived from an EMBL/GenBank/DDBJ whole genome shotgun (WGS) entry which is preliminary data.</text>
</comment>
<dbReference type="EMBL" id="JBHSYS010000004">
    <property type="protein sequence ID" value="MFC6959117.1"/>
    <property type="molecule type" value="Genomic_DNA"/>
</dbReference>
<name>A0ABW2DDA6_9ACTN</name>
<evidence type="ECO:0008006" key="4">
    <source>
        <dbReference type="Google" id="ProtNLM"/>
    </source>
</evidence>
<protein>
    <recommendedName>
        <fullName evidence="4">Lipoprotein</fullName>
    </recommendedName>
</protein>
<accession>A0ABW2DDA6</accession>
<dbReference type="RefSeq" id="WP_382344794.1">
    <property type="nucleotide sequence ID" value="NZ_JBHMBP010000001.1"/>
</dbReference>
<proteinExistence type="predicted"/>
<keyword evidence="3" id="KW-1185">Reference proteome</keyword>
<evidence type="ECO:0000256" key="1">
    <source>
        <dbReference type="SAM" id="MobiDB-lite"/>
    </source>
</evidence>
<dbReference type="Proteomes" id="UP001596470">
    <property type="component" value="Unassembled WGS sequence"/>
</dbReference>
<dbReference type="PROSITE" id="PS51257">
    <property type="entry name" value="PROKAR_LIPOPROTEIN"/>
    <property type="match status" value="1"/>
</dbReference>